<gene>
    <name evidence="7" type="primary">hemZ</name>
    <name evidence="7" type="ORF">WMO23_06340</name>
</gene>
<dbReference type="InterPro" id="IPR013785">
    <property type="entry name" value="Aldolase_TIM"/>
</dbReference>
<dbReference type="PROSITE" id="PS51918">
    <property type="entry name" value="RADICAL_SAM"/>
    <property type="match status" value="1"/>
</dbReference>
<dbReference type="PANTHER" id="PTHR13932">
    <property type="entry name" value="COPROPORPHYRINIGEN III OXIDASE"/>
    <property type="match status" value="1"/>
</dbReference>
<keyword evidence="2" id="KW-0479">Metal-binding</keyword>
<evidence type="ECO:0000256" key="4">
    <source>
        <dbReference type="ARBA" id="ARBA00023014"/>
    </source>
</evidence>
<dbReference type="SFLD" id="SFLDS00029">
    <property type="entry name" value="Radical_SAM"/>
    <property type="match status" value="1"/>
</dbReference>
<evidence type="ECO:0000313" key="7">
    <source>
        <dbReference type="EMBL" id="MEQ2422351.1"/>
    </source>
</evidence>
<feature type="region of interest" description="Disordered" evidence="5">
    <location>
        <begin position="1"/>
        <end position="25"/>
    </location>
</feature>
<dbReference type="SFLD" id="SFLDG01065">
    <property type="entry name" value="anaerobic_coproporphyrinogen-I"/>
    <property type="match status" value="1"/>
</dbReference>
<dbReference type="Pfam" id="PF04055">
    <property type="entry name" value="Radical_SAM"/>
    <property type="match status" value="1"/>
</dbReference>
<keyword evidence="4" id="KW-0411">Iron-sulfur</keyword>
<dbReference type="SMART" id="SM00729">
    <property type="entry name" value="Elp3"/>
    <property type="match status" value="1"/>
</dbReference>
<evidence type="ECO:0000256" key="3">
    <source>
        <dbReference type="ARBA" id="ARBA00023004"/>
    </source>
</evidence>
<dbReference type="PANTHER" id="PTHR13932:SF1">
    <property type="entry name" value="OXYGEN-INDEPENDENT COPROPORPHYRINOGEN-III OXIDASE-LIKE PROTEIN HEMZ"/>
    <property type="match status" value="1"/>
</dbReference>
<accession>A0ABV1CW30</accession>
<dbReference type="CDD" id="cd01335">
    <property type="entry name" value="Radical_SAM"/>
    <property type="match status" value="1"/>
</dbReference>
<feature type="domain" description="Radical SAM core" evidence="6">
    <location>
        <begin position="179"/>
        <end position="413"/>
    </location>
</feature>
<keyword evidence="1" id="KW-0949">S-adenosyl-L-methionine</keyword>
<dbReference type="InterPro" id="IPR023995">
    <property type="entry name" value="HemZ"/>
</dbReference>
<evidence type="ECO:0000259" key="6">
    <source>
        <dbReference type="PROSITE" id="PS51918"/>
    </source>
</evidence>
<dbReference type="Proteomes" id="UP001433088">
    <property type="component" value="Unassembled WGS sequence"/>
</dbReference>
<sequence length="511" mass="57028">MATAKPARRNGKKKRPKKPKLRKKRNKMALQTYTYDGPERFHSLVGQVMASLGYVGGREVRDVGAAVTVREEGAHLHVRCTFQDGGAPWSSEARLVGTDRERASLKDCLIHWHNRFCGHGPSPWGTLIGVRPTKLVHHLFDQGFTADQAERALQTSYCVAPAVARDLVAMARLQRPYVTDRGRKVALYVGIPYCPSHCLYCSFPSRLIGREGEAELTAFRDAVLADLDDLADLCRTYDLEVTSLYVGGGTPTCLPLPVLEAMMTRLARNFPEACEWTVEAGRPDTATPDMLAMLRQAGVDRISVNPQTLQQHLLDALGRRHRVEDIYTMYENCRKLGFSVINMDFIAGLPGQTVADMQENMEIVCKLHPENVTIHTLALKKRAPLFHHELRAAIPPAEETGHMVRLCQSILTAGGYVPYYMYRQKYMAASFANIGYALPGSVSAYNIEMMEERQSVLAAGPGGATKFLCRDGHTLEKVYMLKDVDAYVQALAERIAQRRRLCAIIYGKEDV</sequence>
<dbReference type="InterPro" id="IPR006638">
    <property type="entry name" value="Elp3/MiaA/NifB-like_rSAM"/>
</dbReference>
<dbReference type="InterPro" id="IPR007197">
    <property type="entry name" value="rSAM"/>
</dbReference>
<comment type="caution">
    <text evidence="7">The sequence shown here is derived from an EMBL/GenBank/DDBJ whole genome shotgun (WGS) entry which is preliminary data.</text>
</comment>
<dbReference type="EMBL" id="JBBMEU010000030">
    <property type="protein sequence ID" value="MEQ2422351.1"/>
    <property type="molecule type" value="Genomic_DNA"/>
</dbReference>
<keyword evidence="3" id="KW-0408">Iron</keyword>
<dbReference type="InterPro" id="IPR034505">
    <property type="entry name" value="Coproporphyrinogen-III_oxidase"/>
</dbReference>
<dbReference type="RefSeq" id="WP_292108026.1">
    <property type="nucleotide sequence ID" value="NZ_JBBMEU010000030.1"/>
</dbReference>
<evidence type="ECO:0000256" key="1">
    <source>
        <dbReference type="ARBA" id="ARBA00022691"/>
    </source>
</evidence>
<dbReference type="SFLD" id="SFLDG01082">
    <property type="entry name" value="B12-binding_domain_containing"/>
    <property type="match status" value="1"/>
</dbReference>
<dbReference type="EC" id="1.3.98.3" evidence="7"/>
<dbReference type="GO" id="GO:0051989">
    <property type="term" value="F:coproporphyrinogen dehydrogenase activity"/>
    <property type="evidence" value="ECO:0007669"/>
    <property type="project" value="UniProtKB-EC"/>
</dbReference>
<dbReference type="Gene3D" id="3.20.20.70">
    <property type="entry name" value="Aldolase class I"/>
    <property type="match status" value="1"/>
</dbReference>
<dbReference type="SFLD" id="SFLDF00310">
    <property type="entry name" value="oxygen-independent_coproporphy"/>
    <property type="match status" value="1"/>
</dbReference>
<keyword evidence="8" id="KW-1185">Reference proteome</keyword>
<name>A0ABV1CW30_9FIRM</name>
<evidence type="ECO:0000256" key="5">
    <source>
        <dbReference type="SAM" id="MobiDB-lite"/>
    </source>
</evidence>
<evidence type="ECO:0000256" key="2">
    <source>
        <dbReference type="ARBA" id="ARBA00022723"/>
    </source>
</evidence>
<reference evidence="7 8" key="1">
    <citation type="submission" date="2024-03" db="EMBL/GenBank/DDBJ databases">
        <title>Human intestinal bacterial collection.</title>
        <authorList>
            <person name="Pauvert C."/>
            <person name="Hitch T.C.A."/>
            <person name="Clavel T."/>
        </authorList>
    </citation>
    <scope>NUCLEOTIDE SEQUENCE [LARGE SCALE GENOMIC DNA]</scope>
    <source>
        <strain evidence="7 8">CLA-AA-H81</strain>
    </source>
</reference>
<dbReference type="SUPFAM" id="SSF102114">
    <property type="entry name" value="Radical SAM enzymes"/>
    <property type="match status" value="1"/>
</dbReference>
<organism evidence="7 8">
    <name type="scientific">Megasphaera intestinihominis</name>
    <dbReference type="NCBI Taxonomy" id="3133159"/>
    <lineage>
        <taxon>Bacteria</taxon>
        <taxon>Bacillati</taxon>
        <taxon>Bacillota</taxon>
        <taxon>Negativicutes</taxon>
        <taxon>Veillonellales</taxon>
        <taxon>Veillonellaceae</taxon>
        <taxon>Megasphaera</taxon>
    </lineage>
</organism>
<dbReference type="InterPro" id="IPR058240">
    <property type="entry name" value="rSAM_sf"/>
</dbReference>
<evidence type="ECO:0000313" key="8">
    <source>
        <dbReference type="Proteomes" id="UP001433088"/>
    </source>
</evidence>
<protein>
    <submittedName>
        <fullName evidence="7">Coproporphyrinogen dehydrogenase HemZ</fullName>
        <ecNumber evidence="7">1.3.98.3</ecNumber>
    </submittedName>
</protein>
<dbReference type="NCBIfam" id="TIGR03994">
    <property type="entry name" value="rSAM_HemZ"/>
    <property type="match status" value="1"/>
</dbReference>
<proteinExistence type="predicted"/>
<keyword evidence="7" id="KW-0560">Oxidoreductase</keyword>